<evidence type="ECO:0000313" key="2">
    <source>
        <dbReference type="EMBL" id="SEE11968.1"/>
    </source>
</evidence>
<keyword evidence="1" id="KW-0472">Membrane</keyword>
<organism evidence="2 3">
    <name type="scientific">Bradyrhizobium erythrophlei</name>
    <dbReference type="NCBI Taxonomy" id="1437360"/>
    <lineage>
        <taxon>Bacteria</taxon>
        <taxon>Pseudomonadati</taxon>
        <taxon>Pseudomonadota</taxon>
        <taxon>Alphaproteobacteria</taxon>
        <taxon>Hyphomicrobiales</taxon>
        <taxon>Nitrobacteraceae</taxon>
        <taxon>Bradyrhizobium</taxon>
    </lineage>
</organism>
<name>A0A1H5GA37_9BRAD</name>
<dbReference type="AlphaFoldDB" id="A0A1H5GA37"/>
<accession>A0A1H5GA37</accession>
<reference evidence="2 3" key="1">
    <citation type="submission" date="2016-10" db="EMBL/GenBank/DDBJ databases">
        <authorList>
            <person name="de Groot N.N."/>
        </authorList>
    </citation>
    <scope>NUCLEOTIDE SEQUENCE [LARGE SCALE GENOMIC DNA]</scope>
    <source>
        <strain evidence="2 3">MT12</strain>
    </source>
</reference>
<sequence>MTPLPAGDAFLMVAIMSVTFLTEVALFILIGLI</sequence>
<proteinExistence type="predicted"/>
<evidence type="ECO:0000313" key="3">
    <source>
        <dbReference type="Proteomes" id="UP000198992"/>
    </source>
</evidence>
<dbReference type="Proteomes" id="UP000198992">
    <property type="component" value="Unassembled WGS sequence"/>
</dbReference>
<protein>
    <submittedName>
        <fullName evidence="2">Uncharacterized protein</fullName>
    </submittedName>
</protein>
<gene>
    <name evidence="2" type="ORF">SAMN05444164_6979</name>
</gene>
<keyword evidence="1" id="KW-1133">Transmembrane helix</keyword>
<keyword evidence="1" id="KW-0812">Transmembrane</keyword>
<feature type="transmembrane region" description="Helical" evidence="1">
    <location>
        <begin position="12"/>
        <end position="32"/>
    </location>
</feature>
<evidence type="ECO:0000256" key="1">
    <source>
        <dbReference type="SAM" id="Phobius"/>
    </source>
</evidence>
<dbReference type="EMBL" id="FNTH01000001">
    <property type="protein sequence ID" value="SEE11968.1"/>
    <property type="molecule type" value="Genomic_DNA"/>
</dbReference>